<protein>
    <submittedName>
        <fullName evidence="1">Uncharacterized protein</fullName>
    </submittedName>
</protein>
<comment type="caution">
    <text evidence="1">The sequence shown here is derived from an EMBL/GenBank/DDBJ whole genome shotgun (WGS) entry which is preliminary data.</text>
</comment>
<keyword evidence="2" id="KW-1185">Reference proteome</keyword>
<evidence type="ECO:0000313" key="2">
    <source>
        <dbReference type="Proteomes" id="UP001500443"/>
    </source>
</evidence>
<proteinExistence type="predicted"/>
<accession>A0ABN2Z147</accession>
<organism evidence="1 2">
    <name type="scientific">Streptomyces synnematoformans</name>
    <dbReference type="NCBI Taxonomy" id="415721"/>
    <lineage>
        <taxon>Bacteria</taxon>
        <taxon>Bacillati</taxon>
        <taxon>Actinomycetota</taxon>
        <taxon>Actinomycetes</taxon>
        <taxon>Kitasatosporales</taxon>
        <taxon>Streptomycetaceae</taxon>
        <taxon>Streptomyces</taxon>
    </lineage>
</organism>
<dbReference type="RefSeq" id="WP_344291721.1">
    <property type="nucleotide sequence ID" value="NZ_BAAAPF010000165.1"/>
</dbReference>
<dbReference type="EMBL" id="BAAAPF010000165">
    <property type="protein sequence ID" value="GAA2135152.1"/>
    <property type="molecule type" value="Genomic_DNA"/>
</dbReference>
<gene>
    <name evidence="1" type="ORF">GCM10009802_43890</name>
</gene>
<reference evidence="1 2" key="1">
    <citation type="journal article" date="2019" name="Int. J. Syst. Evol. Microbiol.">
        <title>The Global Catalogue of Microorganisms (GCM) 10K type strain sequencing project: providing services to taxonomists for standard genome sequencing and annotation.</title>
        <authorList>
            <consortium name="The Broad Institute Genomics Platform"/>
            <consortium name="The Broad Institute Genome Sequencing Center for Infectious Disease"/>
            <person name="Wu L."/>
            <person name="Ma J."/>
        </authorList>
    </citation>
    <scope>NUCLEOTIDE SEQUENCE [LARGE SCALE GENOMIC DNA]</scope>
    <source>
        <strain evidence="1 2">JCM 15481</strain>
    </source>
</reference>
<sequence length="231" mass="25732">MRYATGGGLTTKQGERREELRLATAKRFEAGEKNRGHRRGPSVPVRAERTLDRDRHGVLWARLAEAPGVGRPDFRSLHSHRQRRAMLGMLCQVCGAPAGRTARGWLFLLQLPGPGEPPAHWPGGGLSAKPPVCVPCARLALRHCPRLTDPLAVRVRKPRVWGVFGGLITPDAGGTLVQSPTDEHLPYGHPATRWFLASQLVVELRRCRSTARDRSLNWNFREASTTSQRRR</sequence>
<evidence type="ECO:0000313" key="1">
    <source>
        <dbReference type="EMBL" id="GAA2135152.1"/>
    </source>
</evidence>
<dbReference type="Proteomes" id="UP001500443">
    <property type="component" value="Unassembled WGS sequence"/>
</dbReference>
<name>A0ABN2Z147_9ACTN</name>